<organism evidence="9 10">
    <name type="scientific">Ruegeria marina</name>
    <dbReference type="NCBI Taxonomy" id="639004"/>
    <lineage>
        <taxon>Bacteria</taxon>
        <taxon>Pseudomonadati</taxon>
        <taxon>Pseudomonadota</taxon>
        <taxon>Alphaproteobacteria</taxon>
        <taxon>Rhodobacterales</taxon>
        <taxon>Roseobacteraceae</taxon>
        <taxon>Ruegeria</taxon>
    </lineage>
</organism>
<reference evidence="10" key="1">
    <citation type="submission" date="2016-10" db="EMBL/GenBank/DDBJ databases">
        <authorList>
            <person name="Varghese N."/>
            <person name="Submissions S."/>
        </authorList>
    </citation>
    <scope>NUCLEOTIDE SEQUENCE [LARGE SCALE GENOMIC DNA]</scope>
    <source>
        <strain evidence="10">CGMCC 1.9108</strain>
    </source>
</reference>
<evidence type="ECO:0000256" key="6">
    <source>
        <dbReference type="ARBA" id="ARBA00023136"/>
    </source>
</evidence>
<evidence type="ECO:0000256" key="1">
    <source>
        <dbReference type="ARBA" id="ARBA00004651"/>
    </source>
</evidence>
<dbReference type="PANTHER" id="PTHR33778">
    <property type="entry name" value="PROTEIN MGTC"/>
    <property type="match status" value="1"/>
</dbReference>
<evidence type="ECO:0000256" key="2">
    <source>
        <dbReference type="ARBA" id="ARBA00009298"/>
    </source>
</evidence>
<dbReference type="PANTHER" id="PTHR33778:SF1">
    <property type="entry name" value="MAGNESIUM TRANSPORTER YHID-RELATED"/>
    <property type="match status" value="1"/>
</dbReference>
<comment type="subcellular location">
    <subcellularLocation>
        <location evidence="7">Cell inner membrane</location>
        <topology evidence="7">Multi-pass membrane protein</topology>
    </subcellularLocation>
    <subcellularLocation>
        <location evidence="1">Cell membrane</location>
        <topology evidence="1">Multi-pass membrane protein</topology>
    </subcellularLocation>
</comment>
<evidence type="ECO:0000256" key="5">
    <source>
        <dbReference type="ARBA" id="ARBA00022989"/>
    </source>
</evidence>
<feature type="transmembrane region" description="Helical" evidence="7">
    <location>
        <begin position="12"/>
        <end position="31"/>
    </location>
</feature>
<dbReference type="Proteomes" id="UP000199628">
    <property type="component" value="Unassembled WGS sequence"/>
</dbReference>
<name>A0A1G6UXR9_9RHOB</name>
<gene>
    <name evidence="9" type="ORF">SAMN04488239_107183</name>
</gene>
<dbReference type="RefSeq" id="WP_245706502.1">
    <property type="nucleotide sequence ID" value="NZ_FMZV01000007.1"/>
</dbReference>
<dbReference type="STRING" id="639004.SAMN04488239_107183"/>
<evidence type="ECO:0000313" key="9">
    <source>
        <dbReference type="EMBL" id="SDD46033.1"/>
    </source>
</evidence>
<proteinExistence type="inferred from homology"/>
<evidence type="ECO:0000256" key="4">
    <source>
        <dbReference type="ARBA" id="ARBA00022692"/>
    </source>
</evidence>
<evidence type="ECO:0000259" key="8">
    <source>
        <dbReference type="Pfam" id="PF02308"/>
    </source>
</evidence>
<evidence type="ECO:0000256" key="7">
    <source>
        <dbReference type="RuleBase" id="RU365041"/>
    </source>
</evidence>
<comment type="similarity">
    <text evidence="2 7">Belongs to the MgtC/SapB family.</text>
</comment>
<dbReference type="AlphaFoldDB" id="A0A1G6UXR9"/>
<dbReference type="Pfam" id="PF02308">
    <property type="entry name" value="MgtC"/>
    <property type="match status" value="1"/>
</dbReference>
<keyword evidence="3" id="KW-1003">Cell membrane</keyword>
<feature type="transmembrane region" description="Helical" evidence="7">
    <location>
        <begin position="78"/>
        <end position="99"/>
    </location>
</feature>
<dbReference type="InterPro" id="IPR003416">
    <property type="entry name" value="MgtC/SapB/SrpB/YhiD_fam"/>
</dbReference>
<evidence type="ECO:0000313" key="10">
    <source>
        <dbReference type="Proteomes" id="UP000199628"/>
    </source>
</evidence>
<sequence length="166" mass="17560">MQDISSDSALEWQIVILRLFGALVLTGLIGIEREVVEKSAGLRTHMLVGIAACLYSLVTLSILEFTAEQGSHIRVDPVRLVEAVTQGVAFLAAGLIIFARGEVRGLTTGAGMWLAGAVGLSCGLGLWILASAATVLALIVIRVLKAFEMAIGTRDPNSKDKSGERN</sequence>
<protein>
    <recommendedName>
        <fullName evidence="7">Protein MgtC</fullName>
    </recommendedName>
</protein>
<feature type="domain" description="MgtC/SapB/SrpB/YhiD N-terminal" evidence="8">
    <location>
        <begin position="20"/>
        <end position="148"/>
    </location>
</feature>
<accession>A0A1G6UXR9</accession>
<dbReference type="PRINTS" id="PR01837">
    <property type="entry name" value="MGTCSAPBPROT"/>
</dbReference>
<dbReference type="InterPro" id="IPR049177">
    <property type="entry name" value="MgtC_SapB_SrpB_YhiD_N"/>
</dbReference>
<dbReference type="EMBL" id="FMZV01000007">
    <property type="protein sequence ID" value="SDD46033.1"/>
    <property type="molecule type" value="Genomic_DNA"/>
</dbReference>
<keyword evidence="6 7" id="KW-0472">Membrane</keyword>
<feature type="transmembrane region" description="Helical" evidence="7">
    <location>
        <begin position="111"/>
        <end position="144"/>
    </location>
</feature>
<keyword evidence="7" id="KW-0997">Cell inner membrane</keyword>
<keyword evidence="10" id="KW-1185">Reference proteome</keyword>
<keyword evidence="5 7" id="KW-1133">Transmembrane helix</keyword>
<dbReference type="GO" id="GO:0005886">
    <property type="term" value="C:plasma membrane"/>
    <property type="evidence" value="ECO:0007669"/>
    <property type="project" value="UniProtKB-SubCell"/>
</dbReference>
<evidence type="ECO:0000256" key="3">
    <source>
        <dbReference type="ARBA" id="ARBA00022475"/>
    </source>
</evidence>
<feature type="transmembrane region" description="Helical" evidence="7">
    <location>
        <begin position="46"/>
        <end position="66"/>
    </location>
</feature>
<keyword evidence="4 7" id="KW-0812">Transmembrane</keyword>